<evidence type="ECO:0000259" key="12">
    <source>
        <dbReference type="Pfam" id="PF11861"/>
    </source>
</evidence>
<feature type="region of interest" description="Disordered" evidence="9">
    <location>
        <begin position="330"/>
        <end position="366"/>
    </location>
</feature>
<dbReference type="GO" id="GO:0030687">
    <property type="term" value="C:preribosome, large subunit precursor"/>
    <property type="evidence" value="ECO:0007669"/>
    <property type="project" value="TreeGrafter"/>
</dbReference>
<dbReference type="InterPro" id="IPR024576">
    <property type="entry name" value="rRNA_MeTfrase_Spb1_DUF3381"/>
</dbReference>
<evidence type="ECO:0000256" key="2">
    <source>
        <dbReference type="ARBA" id="ARBA00022517"/>
    </source>
</evidence>
<dbReference type="FunCoup" id="D8M3B6">
    <property type="interactions" value="373"/>
</dbReference>
<keyword evidence="4 8" id="KW-0489">Methyltransferase</keyword>
<evidence type="ECO:0000256" key="5">
    <source>
        <dbReference type="ARBA" id="ARBA00022679"/>
    </source>
</evidence>
<comment type="function">
    <text evidence="8">Probable methyltransferase involved in the maturation of rRNA and in the biogenesis of ribosomal subunits.</text>
</comment>
<feature type="binding site" evidence="8">
    <location>
        <position position="89"/>
    </location>
    <ligand>
        <name>S-adenosyl-L-methionine</name>
        <dbReference type="ChEBI" id="CHEBI:59789"/>
    </ligand>
</feature>
<sequence length="840" mass="95663">MTKKAQRTGDKWYALAKQQGYRARSAFKLIQLNRQFNFLSKAHVLIDLCAAPGGWCQVAAKQMPIESTIIGVDLLPIKPIHNVKTFQEDITTLSCRDVIKRELHGKHADVVLHDGAPNVGGGWSKDAFDQNSLVLHSLRLAVEFMTKGATFVTKVFRSADYHALIYIFNQLFEKVQATKPAASRTESAEIFVVCQNYKAPSYIDPKFLNPDYAFKHVGAPKQEVNLFASKNPRKRFREGYDEDLGLGLKRVISVKDFMTRSDPIRVLSEAHELRFDEDSAAFLESPLTTEEVRACCSDLRVLNKNDFKMLLKWRLQMLKEKKELIQSMQHPAQQIGETGETGEAGETGETGETEEKEEKKSVESELQEVRERIALEKRREERKERKRLAKERKRRLLGMDKTPVMDLGDQVFSVTDLSRVEIKKEDLMKQAEDENDDESMSETGESDDETVKKSKSKSKKSTRMTESAASSDEEIEENEASDSSDEASASLRRQRWFSDPLFASLNDEASDSSDEDAIAAMKSEARKSQKRPQSELPLADRLRAYNDEEDAELLAEAPKIDGSQIADGEYVPPLLDVPKSDKEKRHEKRVKRLEKERKKKEKEAKADLEIVETGFPQATSHLTEDQLARQAMIKAGLGSQTDDSAYGDLEVVKANKPKIGSDEHLEALSLGFLLSKHSTANDLIDSSYNRYMFNDPAGLPEWFLEDERKYNRPQLPMTQEIMARLRKQFQNDDRTIKKEREAMARKRRRVERFRKQQKAKIDSINNDEDMPDSAKLKAIQKLMKGKDVKHPGKTYVVGKKGAKGGRGVKVVDRRLKKDKRGEKRAAWRAKHHLKGKKGKK</sequence>
<dbReference type="PANTHER" id="PTHR10920">
    <property type="entry name" value="RIBOSOMAL RNA METHYLTRANSFERASE"/>
    <property type="match status" value="1"/>
</dbReference>
<dbReference type="HAMAP" id="MF_01547">
    <property type="entry name" value="RNA_methyltr_E"/>
    <property type="match status" value="1"/>
</dbReference>
<dbReference type="AlphaFoldDB" id="D8M3B6"/>
<dbReference type="OMA" id="MAGGDSH"/>
<dbReference type="InterPro" id="IPR050082">
    <property type="entry name" value="RNA_methyltr_RlmE"/>
</dbReference>
<feature type="compositionally biased region" description="Acidic residues" evidence="9">
    <location>
        <begin position="508"/>
        <end position="517"/>
    </location>
</feature>
<feature type="region of interest" description="Disordered" evidence="9">
    <location>
        <begin position="814"/>
        <end position="840"/>
    </location>
</feature>
<keyword evidence="3 8" id="KW-0698">rRNA processing</keyword>
<dbReference type="FunFam" id="3.40.50.150:FF:000004">
    <property type="entry name" value="AdoMet-dependent rRNA methyltransferase SPB1"/>
    <property type="match status" value="1"/>
</dbReference>
<keyword evidence="14" id="KW-1185">Reference proteome</keyword>
<dbReference type="EMBL" id="FN668650">
    <property type="protein sequence ID" value="CBK22389.2"/>
    <property type="molecule type" value="Genomic_DNA"/>
</dbReference>
<feature type="region of interest" description="Disordered" evidence="9">
    <location>
        <begin position="420"/>
        <end position="491"/>
    </location>
</feature>
<reference evidence="13" key="1">
    <citation type="submission" date="2010-02" db="EMBL/GenBank/DDBJ databases">
        <title>Sequencing and annotation of the Blastocystis hominis genome.</title>
        <authorList>
            <person name="Wincker P."/>
        </authorList>
    </citation>
    <scope>NUCLEOTIDE SEQUENCE</scope>
    <source>
        <strain evidence="13">Singapore isolate B</strain>
    </source>
</reference>
<dbReference type="InterPro" id="IPR028589">
    <property type="entry name" value="SPB1-like"/>
</dbReference>
<dbReference type="InterPro" id="IPR012920">
    <property type="entry name" value="rRNA_MeTfrase_SPB1-like_C"/>
</dbReference>
<dbReference type="EC" id="2.1.1.-" evidence="8"/>
<feature type="compositionally biased region" description="Basic and acidic residues" evidence="9">
    <location>
        <begin position="814"/>
        <end position="825"/>
    </location>
</feature>
<keyword evidence="7 8" id="KW-0539">Nucleus</keyword>
<feature type="compositionally biased region" description="Basic and acidic residues" evidence="9">
    <location>
        <begin position="593"/>
        <end position="605"/>
    </location>
</feature>
<feature type="domain" description="DUF3381" evidence="12">
    <location>
        <begin position="232"/>
        <end position="394"/>
    </location>
</feature>
<feature type="binding site" evidence="8">
    <location>
        <position position="114"/>
    </location>
    <ligand>
        <name>S-adenosyl-L-methionine</name>
        <dbReference type="ChEBI" id="CHEBI:59789"/>
    </ligand>
</feature>
<evidence type="ECO:0000256" key="7">
    <source>
        <dbReference type="ARBA" id="ARBA00023242"/>
    </source>
</evidence>
<dbReference type="InterPro" id="IPR015507">
    <property type="entry name" value="rRNA-MeTfrase_E"/>
</dbReference>
<dbReference type="GO" id="GO:0016435">
    <property type="term" value="F:rRNA (guanine) methyltransferase activity"/>
    <property type="evidence" value="ECO:0007669"/>
    <property type="project" value="TreeGrafter"/>
</dbReference>
<dbReference type="Pfam" id="PF07780">
    <property type="entry name" value="Spb1_C"/>
    <property type="match status" value="1"/>
</dbReference>
<evidence type="ECO:0000313" key="13">
    <source>
        <dbReference type="EMBL" id="CBK22389.2"/>
    </source>
</evidence>
<keyword evidence="5 8" id="KW-0808">Transferase</keyword>
<dbReference type="InParanoid" id="D8M3B6"/>
<evidence type="ECO:0000256" key="4">
    <source>
        <dbReference type="ARBA" id="ARBA00022603"/>
    </source>
</evidence>
<feature type="compositionally biased region" description="Basic and acidic residues" evidence="9">
    <location>
        <begin position="420"/>
        <end position="432"/>
    </location>
</feature>
<dbReference type="GO" id="GO:0008650">
    <property type="term" value="F:rRNA (uridine-2'-O-)-methyltransferase activity"/>
    <property type="evidence" value="ECO:0007669"/>
    <property type="project" value="TreeGrafter"/>
</dbReference>
<evidence type="ECO:0000256" key="1">
    <source>
        <dbReference type="ARBA" id="ARBA00004604"/>
    </source>
</evidence>
<dbReference type="SUPFAM" id="SSF53335">
    <property type="entry name" value="S-adenosyl-L-methionine-dependent methyltransferases"/>
    <property type="match status" value="1"/>
</dbReference>
<dbReference type="GeneID" id="24919673"/>
<comment type="subcellular location">
    <subcellularLocation>
        <location evidence="1 8">Nucleus</location>
        <location evidence="1 8">Nucleolus</location>
    </subcellularLocation>
</comment>
<feature type="binding site" evidence="8">
    <location>
        <position position="55"/>
    </location>
    <ligand>
        <name>S-adenosyl-L-methionine</name>
        <dbReference type="ChEBI" id="CHEBI:59789"/>
    </ligand>
</feature>
<comment type="catalytic activity">
    <reaction evidence="8">
        <text>a ribonucleotide in rRNA + S-adenosyl-L-methionine = a 2'-O-methylribonucleotide in rRNA + S-adenosyl-L-homocysteine + H(+)</text>
        <dbReference type="Rhea" id="RHEA:48628"/>
        <dbReference type="Rhea" id="RHEA-COMP:12164"/>
        <dbReference type="Rhea" id="RHEA-COMP:12165"/>
        <dbReference type="ChEBI" id="CHEBI:15378"/>
        <dbReference type="ChEBI" id="CHEBI:57856"/>
        <dbReference type="ChEBI" id="CHEBI:59789"/>
        <dbReference type="ChEBI" id="CHEBI:90675"/>
        <dbReference type="ChEBI" id="CHEBI:90676"/>
    </reaction>
</comment>
<evidence type="ECO:0000259" key="11">
    <source>
        <dbReference type="Pfam" id="PF07780"/>
    </source>
</evidence>
<feature type="compositionally biased region" description="Basic residues" evidence="9">
    <location>
        <begin position="453"/>
        <end position="462"/>
    </location>
</feature>
<feature type="binding site" evidence="8">
    <location>
        <position position="73"/>
    </location>
    <ligand>
        <name>S-adenosyl-L-methionine</name>
        <dbReference type="ChEBI" id="CHEBI:59789"/>
    </ligand>
</feature>
<dbReference type="InterPro" id="IPR002877">
    <property type="entry name" value="RNA_MeTrfase_FtsJ_dom"/>
</dbReference>
<organism evidence="13">
    <name type="scientific">Blastocystis hominis</name>
    <dbReference type="NCBI Taxonomy" id="12968"/>
    <lineage>
        <taxon>Eukaryota</taxon>
        <taxon>Sar</taxon>
        <taxon>Stramenopiles</taxon>
        <taxon>Bigyra</taxon>
        <taxon>Opalozoa</taxon>
        <taxon>Opalinata</taxon>
        <taxon>Blastocystidae</taxon>
        <taxon>Blastocystis</taxon>
    </lineage>
</organism>
<feature type="region of interest" description="Disordered" evidence="9">
    <location>
        <begin position="505"/>
        <end position="540"/>
    </location>
</feature>
<evidence type="ECO:0000256" key="8">
    <source>
        <dbReference type="HAMAP-Rule" id="MF_03163"/>
    </source>
</evidence>
<protein>
    <recommendedName>
        <fullName evidence="8">Putative rRNA methyltransferase</fullName>
        <ecNumber evidence="8">2.1.1.-</ecNumber>
    </recommendedName>
    <alternativeName>
        <fullName evidence="8">2'-O-ribose RNA methyltransferase SPB1 homolog</fullName>
    </alternativeName>
</protein>
<dbReference type="InterPro" id="IPR029063">
    <property type="entry name" value="SAM-dependent_MTases_sf"/>
</dbReference>
<dbReference type="GO" id="GO:0005730">
    <property type="term" value="C:nucleolus"/>
    <property type="evidence" value="ECO:0007669"/>
    <property type="project" value="UniProtKB-SubCell"/>
</dbReference>
<proteinExistence type="inferred from homology"/>
<dbReference type="PANTHER" id="PTHR10920:SF13">
    <property type="entry name" value="PRE-RRNA 2'-O-RIBOSE RNA METHYLTRANSFERASE FTSJ3"/>
    <property type="match status" value="1"/>
</dbReference>
<feature type="compositionally biased region" description="Acidic residues" evidence="9">
    <location>
        <begin position="433"/>
        <end position="448"/>
    </location>
</feature>
<dbReference type="Pfam" id="PF11861">
    <property type="entry name" value="DUF3381"/>
    <property type="match status" value="1"/>
</dbReference>
<dbReference type="Pfam" id="PF01728">
    <property type="entry name" value="FtsJ"/>
    <property type="match status" value="1"/>
</dbReference>
<accession>D8M3B6</accession>
<comment type="similarity">
    <text evidence="8">Belongs to the class I-like SAM-binding methyltransferase superfamily. RNA methyltransferase RlmE family. SPB1 subfamily.</text>
</comment>
<dbReference type="HAMAP" id="MF_03163">
    <property type="entry name" value="RNA_methyltr_E_SPB1"/>
    <property type="match status" value="1"/>
</dbReference>
<feature type="active site" description="Proton acceptor" evidence="8">
    <location>
        <position position="154"/>
    </location>
</feature>
<feature type="region of interest" description="Disordered" evidence="9">
    <location>
        <begin position="554"/>
        <end position="605"/>
    </location>
</feature>
<gene>
    <name evidence="13" type="ORF">GSBLH_T00002514001</name>
</gene>
<evidence type="ECO:0000313" key="14">
    <source>
        <dbReference type="Proteomes" id="UP000008312"/>
    </source>
</evidence>
<evidence type="ECO:0000256" key="9">
    <source>
        <dbReference type="SAM" id="MobiDB-lite"/>
    </source>
</evidence>
<feature type="binding site" evidence="8">
    <location>
        <position position="53"/>
    </location>
    <ligand>
        <name>S-adenosyl-L-methionine</name>
        <dbReference type="ChEBI" id="CHEBI:59789"/>
    </ligand>
</feature>
<dbReference type="OrthoDB" id="1287559at2759"/>
<evidence type="ECO:0000259" key="10">
    <source>
        <dbReference type="Pfam" id="PF01728"/>
    </source>
</evidence>
<feature type="compositionally biased region" description="Acidic residues" evidence="9">
    <location>
        <begin position="471"/>
        <end position="485"/>
    </location>
</feature>
<feature type="compositionally biased region" description="Basic and acidic residues" evidence="9">
    <location>
        <begin position="356"/>
        <end position="366"/>
    </location>
</feature>
<dbReference type="GO" id="GO:0000463">
    <property type="term" value="P:maturation of LSU-rRNA from tricistronic rRNA transcript (SSU-rRNA, 5.8S rRNA, LSU-rRNA)"/>
    <property type="evidence" value="ECO:0007669"/>
    <property type="project" value="TreeGrafter"/>
</dbReference>
<keyword evidence="6 8" id="KW-0949">S-adenosyl-L-methionine</keyword>
<keyword evidence="2 8" id="KW-0690">Ribosome biogenesis</keyword>
<feature type="domain" description="Ribosomal RNA methyltransferase FtsJ" evidence="10">
    <location>
        <begin position="21"/>
        <end position="197"/>
    </location>
</feature>
<evidence type="ECO:0000256" key="6">
    <source>
        <dbReference type="ARBA" id="ARBA00022691"/>
    </source>
</evidence>
<feature type="domain" description="Ribosomal RNA methyltransferase SPB1-like C-terminal" evidence="11">
    <location>
        <begin position="662"/>
        <end position="826"/>
    </location>
</feature>
<feature type="compositionally biased region" description="Basic residues" evidence="9">
    <location>
        <begin position="826"/>
        <end position="840"/>
    </location>
</feature>
<dbReference type="RefSeq" id="XP_012896437.1">
    <property type="nucleotide sequence ID" value="XM_013040983.1"/>
</dbReference>
<dbReference type="Gene3D" id="3.40.50.150">
    <property type="entry name" value="Vaccinia Virus protein VP39"/>
    <property type="match status" value="1"/>
</dbReference>
<dbReference type="Proteomes" id="UP000008312">
    <property type="component" value="Unassembled WGS sequence"/>
</dbReference>
<evidence type="ECO:0000256" key="3">
    <source>
        <dbReference type="ARBA" id="ARBA00022552"/>
    </source>
</evidence>
<name>D8M3B6_BLAHO</name>
<dbReference type="GO" id="GO:0000466">
    <property type="term" value="P:maturation of 5.8S rRNA from tricistronic rRNA transcript (SSU-rRNA, 5.8S rRNA, LSU-rRNA)"/>
    <property type="evidence" value="ECO:0007669"/>
    <property type="project" value="TreeGrafter"/>
</dbReference>